<dbReference type="InterPro" id="IPR027370">
    <property type="entry name" value="Znf-RING_euk"/>
</dbReference>
<feature type="domain" description="RING-type" evidence="5">
    <location>
        <begin position="231"/>
        <end position="269"/>
    </location>
</feature>
<dbReference type="SMART" id="SM00184">
    <property type="entry name" value="RING"/>
    <property type="match status" value="2"/>
</dbReference>
<keyword evidence="1" id="KW-0479">Metal-binding</keyword>
<dbReference type="InterPro" id="IPR046336">
    <property type="entry name" value="Lon_prtase_N_sf"/>
</dbReference>
<dbReference type="EMBL" id="MU006570">
    <property type="protein sequence ID" value="KAF2747989.1"/>
    <property type="molecule type" value="Genomic_DNA"/>
</dbReference>
<evidence type="ECO:0000259" key="6">
    <source>
        <dbReference type="PROSITE" id="PS51787"/>
    </source>
</evidence>
<dbReference type="PANTHER" id="PTHR23327">
    <property type="entry name" value="RING FINGER PROTEIN 127"/>
    <property type="match status" value="1"/>
</dbReference>
<dbReference type="InterPro" id="IPR013083">
    <property type="entry name" value="Znf_RING/FYVE/PHD"/>
</dbReference>
<dbReference type="Proteomes" id="UP000799440">
    <property type="component" value="Unassembled WGS sequence"/>
</dbReference>
<evidence type="ECO:0000313" key="8">
    <source>
        <dbReference type="Proteomes" id="UP000799440"/>
    </source>
</evidence>
<dbReference type="Pfam" id="PF02190">
    <property type="entry name" value="LON_substr_bdg"/>
    <property type="match status" value="1"/>
</dbReference>
<dbReference type="SMART" id="SM00464">
    <property type="entry name" value="LON"/>
    <property type="match status" value="1"/>
</dbReference>
<evidence type="ECO:0000256" key="1">
    <source>
        <dbReference type="ARBA" id="ARBA00022723"/>
    </source>
</evidence>
<dbReference type="Gene3D" id="3.30.40.10">
    <property type="entry name" value="Zinc/RING finger domain, C3HC4 (zinc finger)"/>
    <property type="match status" value="2"/>
</dbReference>
<dbReference type="PROSITE" id="PS00518">
    <property type="entry name" value="ZF_RING_1"/>
    <property type="match status" value="2"/>
</dbReference>
<evidence type="ECO:0000256" key="4">
    <source>
        <dbReference type="PROSITE-ProRule" id="PRU00175"/>
    </source>
</evidence>
<sequence>MNTVLCRSDAVDGTSTPCLPPPATPSYMVDHHVVEGIEERPALAPHTDTDARLLVRLIQCRQCSKPFSSPVTMPCGHTVCQRCLPAPQRRVNISYPQTLDHQLGILCPVCGQENSTADCNVDVTVSKIMALLVDYVSRWTAKHAEVVLTLEEVPQPPNDALISEKEMKGHVAQYGGGRLAGTFQMAVDGLLDYWADVAYSKSPGCEKDDLEDLDLDHFNSLRDAISTEMDCMVCYNTMLDPTTTPCGHTFCRHCLMRTLDHSIICPVCRRDVYLSPSLLYQPKNHCLASILDQVWPEVVAARKHTVSEEERPEGALDVPLFVCTLALPGMPCFLHIFEPRYRLMMRRCMEGNRKFGMLMYNQASTSQGDLGVTRFLEYGTLLHIVNFQLLPDGRSLVETVGVSRFRVIEHGMLDGYDVGRIERVDDISLGTEKRLEATEVGTAQSQAALYNAQHPPVPMTAANCPELLTTIELFQACKQYILDMRARSAPWLSERLVRAYGDCPDDPATFPYWFAAVLPIAEEQKYLLLRTTSVRERLKIVYMWIRRIEGQRLLLPRCGGYIGNILATCMGGFHASLTAFISTS</sequence>
<keyword evidence="2 4" id="KW-0863">Zinc-finger</keyword>
<dbReference type="InterPro" id="IPR017907">
    <property type="entry name" value="Znf_RING_CS"/>
</dbReference>
<evidence type="ECO:0000256" key="3">
    <source>
        <dbReference type="ARBA" id="ARBA00022833"/>
    </source>
</evidence>
<dbReference type="InterPro" id="IPR001841">
    <property type="entry name" value="Znf_RING"/>
</dbReference>
<evidence type="ECO:0000313" key="7">
    <source>
        <dbReference type="EMBL" id="KAF2747989.1"/>
    </source>
</evidence>
<dbReference type="PROSITE" id="PS51787">
    <property type="entry name" value="LON_N"/>
    <property type="match status" value="1"/>
</dbReference>
<reference evidence="7" key="1">
    <citation type="journal article" date="2020" name="Stud. Mycol.">
        <title>101 Dothideomycetes genomes: a test case for predicting lifestyles and emergence of pathogens.</title>
        <authorList>
            <person name="Haridas S."/>
            <person name="Albert R."/>
            <person name="Binder M."/>
            <person name="Bloem J."/>
            <person name="Labutti K."/>
            <person name="Salamov A."/>
            <person name="Andreopoulos B."/>
            <person name="Baker S."/>
            <person name="Barry K."/>
            <person name="Bills G."/>
            <person name="Bluhm B."/>
            <person name="Cannon C."/>
            <person name="Castanera R."/>
            <person name="Culley D."/>
            <person name="Daum C."/>
            <person name="Ezra D."/>
            <person name="Gonzalez J."/>
            <person name="Henrissat B."/>
            <person name="Kuo A."/>
            <person name="Liang C."/>
            <person name="Lipzen A."/>
            <person name="Lutzoni F."/>
            <person name="Magnuson J."/>
            <person name="Mondo S."/>
            <person name="Nolan M."/>
            <person name="Ohm R."/>
            <person name="Pangilinan J."/>
            <person name="Park H.-J."/>
            <person name="Ramirez L."/>
            <person name="Alfaro M."/>
            <person name="Sun H."/>
            <person name="Tritt A."/>
            <person name="Yoshinaga Y."/>
            <person name="Zwiers L.-H."/>
            <person name="Turgeon B."/>
            <person name="Goodwin S."/>
            <person name="Spatafora J."/>
            <person name="Crous P."/>
            <person name="Grigoriev I."/>
        </authorList>
    </citation>
    <scope>NUCLEOTIDE SEQUENCE</scope>
    <source>
        <strain evidence="7">CBS 119925</strain>
    </source>
</reference>
<dbReference type="Gene3D" id="2.30.130.40">
    <property type="entry name" value="LON domain-like"/>
    <property type="match status" value="1"/>
</dbReference>
<keyword evidence="8" id="KW-1185">Reference proteome</keyword>
<name>A0A6A6VDZ5_9PLEO</name>
<dbReference type="SUPFAM" id="SSF57850">
    <property type="entry name" value="RING/U-box"/>
    <property type="match status" value="2"/>
</dbReference>
<dbReference type="SUPFAM" id="SSF88697">
    <property type="entry name" value="PUA domain-like"/>
    <property type="match status" value="1"/>
</dbReference>
<dbReference type="InterPro" id="IPR003111">
    <property type="entry name" value="Lon_prtase_N"/>
</dbReference>
<dbReference type="CDD" id="cd16514">
    <property type="entry name" value="RING-HC_LONFs_rpt2"/>
    <property type="match status" value="1"/>
</dbReference>
<dbReference type="PROSITE" id="PS50089">
    <property type="entry name" value="ZF_RING_2"/>
    <property type="match status" value="2"/>
</dbReference>
<feature type="domain" description="Lon N-terminal" evidence="6">
    <location>
        <begin position="315"/>
        <end position="549"/>
    </location>
</feature>
<gene>
    <name evidence="7" type="ORF">M011DRAFT_457914</name>
</gene>
<dbReference type="GO" id="GO:0008270">
    <property type="term" value="F:zinc ion binding"/>
    <property type="evidence" value="ECO:0007669"/>
    <property type="project" value="UniProtKB-KW"/>
</dbReference>
<organism evidence="7 8">
    <name type="scientific">Sporormia fimetaria CBS 119925</name>
    <dbReference type="NCBI Taxonomy" id="1340428"/>
    <lineage>
        <taxon>Eukaryota</taxon>
        <taxon>Fungi</taxon>
        <taxon>Dikarya</taxon>
        <taxon>Ascomycota</taxon>
        <taxon>Pezizomycotina</taxon>
        <taxon>Dothideomycetes</taxon>
        <taxon>Pleosporomycetidae</taxon>
        <taxon>Pleosporales</taxon>
        <taxon>Sporormiaceae</taxon>
        <taxon>Sporormia</taxon>
    </lineage>
</organism>
<keyword evidence="3" id="KW-0862">Zinc</keyword>
<proteinExistence type="predicted"/>
<dbReference type="OrthoDB" id="264917at2759"/>
<dbReference type="Pfam" id="PF13445">
    <property type="entry name" value="zf-RING_UBOX"/>
    <property type="match status" value="1"/>
</dbReference>
<evidence type="ECO:0000256" key="2">
    <source>
        <dbReference type="ARBA" id="ARBA00022771"/>
    </source>
</evidence>
<accession>A0A6A6VDZ5</accession>
<dbReference type="GO" id="GO:0061630">
    <property type="term" value="F:ubiquitin protein ligase activity"/>
    <property type="evidence" value="ECO:0007669"/>
    <property type="project" value="TreeGrafter"/>
</dbReference>
<evidence type="ECO:0000259" key="5">
    <source>
        <dbReference type="PROSITE" id="PS50089"/>
    </source>
</evidence>
<protein>
    <submittedName>
        <fullName evidence="7">LON-domain-containing protein</fullName>
    </submittedName>
</protein>
<dbReference type="AlphaFoldDB" id="A0A6A6VDZ5"/>
<dbReference type="InterPro" id="IPR015947">
    <property type="entry name" value="PUA-like_sf"/>
</dbReference>
<dbReference type="Pfam" id="PF13923">
    <property type="entry name" value="zf-C3HC4_2"/>
    <property type="match status" value="1"/>
</dbReference>
<feature type="domain" description="RING-type" evidence="5">
    <location>
        <begin position="60"/>
        <end position="110"/>
    </location>
</feature>
<dbReference type="PANTHER" id="PTHR23327:SF42">
    <property type="entry name" value="LON PEPTIDASE N-TERMINAL DOMAIN AND RING FINGER PROTEIN C14F5.10C"/>
    <property type="match status" value="1"/>
</dbReference>
<dbReference type="Gene3D" id="1.20.58.1480">
    <property type="match status" value="1"/>
</dbReference>